<feature type="DNA-binding region" description="HMG box" evidence="12">
    <location>
        <begin position="124"/>
        <end position="192"/>
    </location>
</feature>
<keyword evidence="5" id="KW-0112">Calmodulin-binding</keyword>
<dbReference type="WormBase" id="CBG19501">
    <property type="protein sequence ID" value="CBP11224"/>
    <property type="gene ID" value="WBGene00038708"/>
</dbReference>
<keyword evidence="4" id="KW-0221">Differentiation</keyword>
<gene>
    <name evidence="15 17" type="ORF">CBG19501</name>
    <name evidence="15" type="ORF">CBG_19501</name>
</gene>
<dbReference type="InterPro" id="IPR050140">
    <property type="entry name" value="SRY-related_HMG-box_TF-like"/>
</dbReference>
<dbReference type="Pfam" id="PF00505">
    <property type="entry name" value="HMG_box"/>
    <property type="match status" value="1"/>
</dbReference>
<evidence type="ECO:0000256" key="4">
    <source>
        <dbReference type="ARBA" id="ARBA00022782"/>
    </source>
</evidence>
<evidence type="ECO:0000256" key="13">
    <source>
        <dbReference type="SAM" id="MobiDB-lite"/>
    </source>
</evidence>
<feature type="region of interest" description="Disordered" evidence="13">
    <location>
        <begin position="189"/>
        <end position="263"/>
    </location>
</feature>
<dbReference type="PANTHER" id="PTHR10270:SF161">
    <property type="entry name" value="SEX-DETERMINING REGION Y PROTEIN"/>
    <property type="match status" value="1"/>
</dbReference>
<dbReference type="PANTHER" id="PTHR10270">
    <property type="entry name" value="SOX TRANSCRIPTION FACTOR"/>
    <property type="match status" value="1"/>
</dbReference>
<dbReference type="Gene3D" id="1.10.30.10">
    <property type="entry name" value="High mobility group box domain"/>
    <property type="match status" value="1"/>
</dbReference>
<dbReference type="GO" id="GO:0005634">
    <property type="term" value="C:nucleus"/>
    <property type="evidence" value="ECO:0000318"/>
    <property type="project" value="GO_Central"/>
</dbReference>
<dbReference type="eggNOG" id="KOG0527">
    <property type="taxonomic scope" value="Eukaryota"/>
</dbReference>
<reference evidence="15 16" key="2">
    <citation type="journal article" date="2011" name="PLoS Genet.">
        <title>Caenorhabditis briggsae recombinant inbred line genotypes reveal inter-strain incompatibility and the evolution of recombination.</title>
        <authorList>
            <person name="Ross J.A."/>
            <person name="Koboldt D.C."/>
            <person name="Staisch J.E."/>
            <person name="Chamberlin H.M."/>
            <person name="Gupta B.P."/>
            <person name="Miller R.D."/>
            <person name="Baird S.E."/>
            <person name="Haag E.S."/>
        </authorList>
    </citation>
    <scope>NUCLEOTIDE SEQUENCE [LARGE SCALE GENOMIC DNA]</scope>
    <source>
        <strain evidence="15 16">AF16</strain>
    </source>
</reference>
<keyword evidence="16" id="KW-1185">Reference proteome</keyword>
<dbReference type="GO" id="GO:0045944">
    <property type="term" value="P:positive regulation of transcription by RNA polymerase II"/>
    <property type="evidence" value="ECO:0000318"/>
    <property type="project" value="GO_Central"/>
</dbReference>
<comment type="function">
    <text evidence="11">Transcriptional regulator that controls a genetic switch in male development. It is necessary and sufficient for initiating male sex determination by directing the development of supporting cell precursors (pre-Sertoli cells) as Sertoli rather than granulosa cells. Involved in different aspects of gene regulation including promoter activation or repression. Binds to the DNA consensus sequence 5'-[AT]AACAA[AT]-3'. SRY HMG box recognizes DNA by partial intercalation in the minor groove and promotes DNA bending. Also involved in pre-mRNA splicing. In male adult brain involved in the maintenance of motor functions of dopaminergic neurons.</text>
</comment>
<name>A8XVR8_CAEBR</name>
<proteinExistence type="inferred from homology"/>
<dbReference type="InParanoid" id="A8XVR8"/>
<evidence type="ECO:0000256" key="7">
    <source>
        <dbReference type="ARBA" id="ARBA00023125"/>
    </source>
</evidence>
<feature type="compositionally biased region" description="Polar residues" evidence="13">
    <location>
        <begin position="203"/>
        <end position="219"/>
    </location>
</feature>
<dbReference type="KEGG" id="cbr:CBG_19501"/>
<evidence type="ECO:0000256" key="6">
    <source>
        <dbReference type="ARBA" id="ARBA00022928"/>
    </source>
</evidence>
<comment type="similarity">
    <text evidence="2">Belongs to the SRY family.</text>
</comment>
<feature type="compositionally biased region" description="Polar residues" evidence="13">
    <location>
        <begin position="7"/>
        <end position="26"/>
    </location>
</feature>
<feature type="compositionally biased region" description="Polar residues" evidence="13">
    <location>
        <begin position="240"/>
        <end position="254"/>
    </location>
</feature>
<evidence type="ECO:0000313" key="16">
    <source>
        <dbReference type="Proteomes" id="UP000008549"/>
    </source>
</evidence>
<dbReference type="SMART" id="SM00398">
    <property type="entry name" value="HMG"/>
    <property type="match status" value="1"/>
</dbReference>
<evidence type="ECO:0000256" key="9">
    <source>
        <dbReference type="ARBA" id="ARBA00023163"/>
    </source>
</evidence>
<sequence>MHHHISQDPSRSTTPEYQESPSQKTSDSTKKPPTLAFGMWRADNQKKFDEMYPNKLPFEVVTKMKTAWRHHIPAEERDYYFAKERQLKIQRDNPSMAPTKVESPPRSFEVAREVESPKPQEEYVKRPLNPYMIFFRKRRADMSITEPNLPSSEICKRLGAAWANMSAAEKKPFYDEAGKLKKQVYEEHPNYKFHPRKRPAAQISETPTSTMTPIRPTSYSIPHGPPSHSQPSSPMRQSSFNMPPQQVQTPHTPSNVPPPGVPAQRQQVRFRFPPCLEYPRTSGRAIREGQENYGASYLPVWF</sequence>
<evidence type="ECO:0000256" key="2">
    <source>
        <dbReference type="ARBA" id="ARBA00005998"/>
    </source>
</evidence>
<feature type="region of interest" description="Disordered" evidence="13">
    <location>
        <begin position="1"/>
        <end position="36"/>
    </location>
</feature>
<dbReference type="RefSeq" id="XP_002646822.1">
    <property type="nucleotide sequence ID" value="XM_002646776.1"/>
</dbReference>
<dbReference type="GeneID" id="8588821"/>
<dbReference type="GO" id="GO:0007548">
    <property type="term" value="P:sex differentiation"/>
    <property type="evidence" value="ECO:0007669"/>
    <property type="project" value="UniProtKB-KW"/>
</dbReference>
<keyword evidence="9" id="KW-0804">Transcription</keyword>
<reference evidence="15 16" key="1">
    <citation type="journal article" date="2003" name="PLoS Biol.">
        <title>The genome sequence of Caenorhabditis briggsae: a platform for comparative genomics.</title>
        <authorList>
            <person name="Stein L.D."/>
            <person name="Bao Z."/>
            <person name="Blasiar D."/>
            <person name="Blumenthal T."/>
            <person name="Brent M.R."/>
            <person name="Chen N."/>
            <person name="Chinwalla A."/>
            <person name="Clarke L."/>
            <person name="Clee C."/>
            <person name="Coghlan A."/>
            <person name="Coulson A."/>
            <person name="D'Eustachio P."/>
            <person name="Fitch D.H."/>
            <person name="Fulton L.A."/>
            <person name="Fulton R.E."/>
            <person name="Griffiths-Jones S."/>
            <person name="Harris T.W."/>
            <person name="Hillier L.W."/>
            <person name="Kamath R."/>
            <person name="Kuwabara P.E."/>
            <person name="Mardis E.R."/>
            <person name="Marra M.A."/>
            <person name="Miner T.L."/>
            <person name="Minx P."/>
            <person name="Mullikin J.C."/>
            <person name="Plumb R.W."/>
            <person name="Rogers J."/>
            <person name="Schein J.E."/>
            <person name="Sohrmann M."/>
            <person name="Spieth J."/>
            <person name="Stajich J.E."/>
            <person name="Wei C."/>
            <person name="Willey D."/>
            <person name="Wilson R.K."/>
            <person name="Durbin R."/>
            <person name="Waterston R.H."/>
        </authorList>
    </citation>
    <scope>NUCLEOTIDE SEQUENCE [LARGE SCALE GENOMIC DNA]</scope>
    <source>
        <strain evidence="15 16">AF16</strain>
    </source>
</reference>
<evidence type="ECO:0000313" key="15">
    <source>
        <dbReference type="EMBL" id="CAP36737.1"/>
    </source>
</evidence>
<dbReference type="CTD" id="8588821"/>
<dbReference type="EMBL" id="HE601321">
    <property type="protein sequence ID" value="CAP36737.1"/>
    <property type="molecule type" value="Genomic_DNA"/>
</dbReference>
<keyword evidence="8" id="KW-0010">Activator</keyword>
<accession>A8XVR8</accession>
<dbReference type="PROSITE" id="PS50118">
    <property type="entry name" value="HMG_BOX_2"/>
    <property type="match status" value="1"/>
</dbReference>
<dbReference type="GO" id="GO:0030154">
    <property type="term" value="P:cell differentiation"/>
    <property type="evidence" value="ECO:0000318"/>
    <property type="project" value="GO_Central"/>
</dbReference>
<organism evidence="15 16">
    <name type="scientific">Caenorhabditis briggsae</name>
    <dbReference type="NCBI Taxonomy" id="6238"/>
    <lineage>
        <taxon>Eukaryota</taxon>
        <taxon>Metazoa</taxon>
        <taxon>Ecdysozoa</taxon>
        <taxon>Nematoda</taxon>
        <taxon>Chromadorea</taxon>
        <taxon>Rhabditida</taxon>
        <taxon>Rhabditina</taxon>
        <taxon>Rhabditomorpha</taxon>
        <taxon>Rhabditoidea</taxon>
        <taxon>Rhabditidae</taxon>
        <taxon>Peloderinae</taxon>
        <taxon>Caenorhabditis</taxon>
    </lineage>
</organism>
<evidence type="ECO:0000256" key="5">
    <source>
        <dbReference type="ARBA" id="ARBA00022860"/>
    </source>
</evidence>
<dbReference type="GO" id="GO:0000978">
    <property type="term" value="F:RNA polymerase II cis-regulatory region sequence-specific DNA binding"/>
    <property type="evidence" value="ECO:0000318"/>
    <property type="project" value="GO_Central"/>
</dbReference>
<dbReference type="SUPFAM" id="SSF47095">
    <property type="entry name" value="HMG-box"/>
    <property type="match status" value="2"/>
</dbReference>
<evidence type="ECO:0000313" key="17">
    <source>
        <dbReference type="WormBase" id="CBG19501"/>
    </source>
</evidence>
<evidence type="ECO:0000256" key="8">
    <source>
        <dbReference type="ARBA" id="ARBA00023159"/>
    </source>
</evidence>
<keyword evidence="7 12" id="KW-0238">DNA-binding</keyword>
<comment type="subcellular location">
    <subcellularLocation>
        <location evidence="1">Nucleus speckle</location>
    </subcellularLocation>
</comment>
<feature type="domain" description="HMG box" evidence="14">
    <location>
        <begin position="124"/>
        <end position="192"/>
    </location>
</feature>
<dbReference type="InterPro" id="IPR009071">
    <property type="entry name" value="HMG_box_dom"/>
</dbReference>
<protein>
    <recommendedName>
        <fullName evidence="3">Sex-determining region Y protein</fullName>
    </recommendedName>
    <alternativeName>
        <fullName evidence="10">Testis-determining factor</fullName>
    </alternativeName>
</protein>
<dbReference type="GO" id="GO:0001228">
    <property type="term" value="F:DNA-binding transcription activator activity, RNA polymerase II-specific"/>
    <property type="evidence" value="ECO:0000318"/>
    <property type="project" value="GO_Central"/>
</dbReference>
<evidence type="ECO:0000259" key="14">
    <source>
        <dbReference type="PROSITE" id="PS50118"/>
    </source>
</evidence>
<evidence type="ECO:0000256" key="12">
    <source>
        <dbReference type="PROSITE-ProRule" id="PRU00267"/>
    </source>
</evidence>
<dbReference type="AlphaFoldDB" id="A8XVR8"/>
<evidence type="ECO:0000256" key="11">
    <source>
        <dbReference type="ARBA" id="ARBA00045821"/>
    </source>
</evidence>
<dbReference type="GO" id="GO:0016607">
    <property type="term" value="C:nuclear speck"/>
    <property type="evidence" value="ECO:0007669"/>
    <property type="project" value="UniProtKB-SubCell"/>
</dbReference>
<evidence type="ECO:0000256" key="1">
    <source>
        <dbReference type="ARBA" id="ARBA00004324"/>
    </source>
</evidence>
<dbReference type="STRING" id="6238.A8XVR8"/>
<keyword evidence="12" id="KW-0539">Nucleus</keyword>
<dbReference type="InterPro" id="IPR036910">
    <property type="entry name" value="HMG_box_dom_sf"/>
</dbReference>
<dbReference type="Proteomes" id="UP000008549">
    <property type="component" value="Unassembled WGS sequence"/>
</dbReference>
<dbReference type="GO" id="GO:0005516">
    <property type="term" value="F:calmodulin binding"/>
    <property type="evidence" value="ECO:0007669"/>
    <property type="project" value="UniProtKB-KW"/>
</dbReference>
<keyword evidence="6" id="KW-0726">Sexual differentiation</keyword>
<evidence type="ECO:0000256" key="3">
    <source>
        <dbReference type="ARBA" id="ARBA00019052"/>
    </source>
</evidence>
<evidence type="ECO:0000256" key="10">
    <source>
        <dbReference type="ARBA" id="ARBA00032498"/>
    </source>
</evidence>
<feature type="compositionally biased region" description="Low complexity" evidence="13">
    <location>
        <begin position="220"/>
        <end position="239"/>
    </location>
</feature>
<dbReference type="HOGENOM" id="CLU_922062_0_0_1"/>